<name>A0A4Q0P2F4_9FLAO</name>
<proteinExistence type="predicted"/>
<gene>
    <name evidence="2" type="ORF">DSM02_2576</name>
</gene>
<dbReference type="RefSeq" id="WP_128765975.1">
    <property type="nucleotide sequence ID" value="NZ_JBHUOO010000016.1"/>
</dbReference>
<dbReference type="PANTHER" id="PTHR43301:SF3">
    <property type="entry name" value="ARABINAN ENDO-1,5-ALPHA-L-ARABINOSIDASE A-RELATED"/>
    <property type="match status" value="1"/>
</dbReference>
<evidence type="ECO:0008006" key="4">
    <source>
        <dbReference type="Google" id="ProtNLM"/>
    </source>
</evidence>
<sequence length="358" mass="40814">MVFLFRNNFFALTVLALLLANCNSIKNQAVKDSESSRSAYLMTYFKDDDHSLHLALSTDGYTFTDVNAGKPVVAGDTIASQRGIRDPHITRGPDGAFYVAMTDLHIFAKQKGYRETTWERPQDAYDWGNNRGFVLMKSYDLINWTHSNFLFDEHFPELKNIGCAWAPQTIYDPKAAKMMVYFTMRLGHGLTKMYYAYTNDDFTEIVTKPKLLFTYPNPEVQVLDADIAPLEDGRYVMTYVAQENPGGIKLAFSDHANGGYTYDAEWIDQEPGSCEAPNVWKRIGEDKWVLMYDIFSINPHNFGFLETTDFKTFKNLGHFNEGVMKTTNFTSPKHGAVITLSQREAKNLAAHYSMDLNF</sequence>
<dbReference type="InterPro" id="IPR050727">
    <property type="entry name" value="GH43_arabinanases"/>
</dbReference>
<evidence type="ECO:0000313" key="2">
    <source>
        <dbReference type="EMBL" id="RXG20405.1"/>
    </source>
</evidence>
<evidence type="ECO:0000313" key="3">
    <source>
        <dbReference type="Proteomes" id="UP000289859"/>
    </source>
</evidence>
<accession>A0A4Q0P2F4</accession>
<dbReference type="Gene3D" id="2.115.10.20">
    <property type="entry name" value="Glycosyl hydrolase domain, family 43"/>
    <property type="match status" value="1"/>
</dbReference>
<dbReference type="InterPro" id="IPR023296">
    <property type="entry name" value="Glyco_hydro_beta-prop_sf"/>
</dbReference>
<dbReference type="CDD" id="cd08983">
    <property type="entry name" value="GH43_Bt3655-like"/>
    <property type="match status" value="1"/>
</dbReference>
<feature type="signal peptide" evidence="1">
    <location>
        <begin position="1"/>
        <end position="16"/>
    </location>
</feature>
<reference evidence="2 3" key="1">
    <citation type="submission" date="2018-07" db="EMBL/GenBank/DDBJ databases">
        <title>Leeuwenhoekiella genomics.</title>
        <authorList>
            <person name="Tahon G."/>
            <person name="Willems A."/>
        </authorList>
    </citation>
    <scope>NUCLEOTIDE SEQUENCE [LARGE SCALE GENOMIC DNA]</scope>
    <source>
        <strain evidence="2 3">LMG 29608</strain>
    </source>
</reference>
<evidence type="ECO:0000256" key="1">
    <source>
        <dbReference type="SAM" id="SignalP"/>
    </source>
</evidence>
<dbReference type="SUPFAM" id="SSF75005">
    <property type="entry name" value="Arabinanase/levansucrase/invertase"/>
    <property type="match status" value="2"/>
</dbReference>
<keyword evidence="3" id="KW-1185">Reference proteome</keyword>
<dbReference type="PANTHER" id="PTHR43301">
    <property type="entry name" value="ARABINAN ENDO-1,5-ALPHA-L-ARABINOSIDASE"/>
    <property type="match status" value="1"/>
</dbReference>
<organism evidence="2 3">
    <name type="scientific">Leeuwenhoekiella polynyae</name>
    <dbReference type="NCBI Taxonomy" id="1550906"/>
    <lineage>
        <taxon>Bacteria</taxon>
        <taxon>Pseudomonadati</taxon>
        <taxon>Bacteroidota</taxon>
        <taxon>Flavobacteriia</taxon>
        <taxon>Flavobacteriales</taxon>
        <taxon>Flavobacteriaceae</taxon>
        <taxon>Leeuwenhoekiella</taxon>
    </lineage>
</organism>
<dbReference type="Proteomes" id="UP000289859">
    <property type="component" value="Unassembled WGS sequence"/>
</dbReference>
<dbReference type="AlphaFoldDB" id="A0A4Q0P2F4"/>
<dbReference type="OrthoDB" id="9763933at2"/>
<keyword evidence="1" id="KW-0732">Signal</keyword>
<dbReference type="EMBL" id="QOVK01000011">
    <property type="protein sequence ID" value="RXG20405.1"/>
    <property type="molecule type" value="Genomic_DNA"/>
</dbReference>
<comment type="caution">
    <text evidence="2">The sequence shown here is derived from an EMBL/GenBank/DDBJ whole genome shotgun (WGS) entry which is preliminary data.</text>
</comment>
<protein>
    <recommendedName>
        <fullName evidence="4">Glycosyl hydrolase family 43</fullName>
    </recommendedName>
</protein>
<feature type="chain" id="PRO_5020819685" description="Glycosyl hydrolase family 43" evidence="1">
    <location>
        <begin position="17"/>
        <end position="358"/>
    </location>
</feature>